<dbReference type="Pfam" id="PF13620">
    <property type="entry name" value="CarboxypepD_reg"/>
    <property type="match status" value="1"/>
</dbReference>
<evidence type="ECO:0000313" key="7">
    <source>
        <dbReference type="EMBL" id="MTE27539.1"/>
    </source>
</evidence>
<evidence type="ECO:0000256" key="2">
    <source>
        <dbReference type="ARBA" id="ARBA00023180"/>
    </source>
</evidence>
<dbReference type="Gene3D" id="2.60.40.1120">
    <property type="entry name" value="Carboxypeptidase-like, regulatory domain"/>
    <property type="match status" value="1"/>
</dbReference>
<evidence type="ECO:0000256" key="3">
    <source>
        <dbReference type="PROSITE-ProRule" id="PRU01379"/>
    </source>
</evidence>
<comment type="similarity">
    <text evidence="3">Belongs to the peptidase M14 family.</text>
</comment>
<dbReference type="SMART" id="SM00631">
    <property type="entry name" value="Zn_pept"/>
    <property type="match status" value="1"/>
</dbReference>
<feature type="signal peptide" evidence="4">
    <location>
        <begin position="1"/>
        <end position="19"/>
    </location>
</feature>
<dbReference type="NCBIfam" id="TIGR04183">
    <property type="entry name" value="Por_Secre_tail"/>
    <property type="match status" value="1"/>
</dbReference>
<reference evidence="7 8" key="1">
    <citation type="submission" date="2019-11" db="EMBL/GenBank/DDBJ databases">
        <title>Winogradskyella ouciana sp. nov., isolated from the hadal seawater of the Mariana Trench.</title>
        <authorList>
            <person name="Liu R."/>
        </authorList>
    </citation>
    <scope>NUCLEOTIDE SEQUENCE [LARGE SCALE GENOMIC DNA]</scope>
    <source>
        <strain evidence="7 8">ZXX205</strain>
    </source>
</reference>
<dbReference type="GO" id="GO:0004181">
    <property type="term" value="F:metallocarboxypeptidase activity"/>
    <property type="evidence" value="ECO:0007669"/>
    <property type="project" value="InterPro"/>
</dbReference>
<proteinExistence type="inferred from homology"/>
<protein>
    <submittedName>
        <fullName evidence="7">T9SS type A sorting domain-containing protein</fullName>
    </submittedName>
</protein>
<dbReference type="InterPro" id="IPR013783">
    <property type="entry name" value="Ig-like_fold"/>
</dbReference>
<dbReference type="InterPro" id="IPR003961">
    <property type="entry name" value="FN3_dom"/>
</dbReference>
<dbReference type="InterPro" id="IPR036116">
    <property type="entry name" value="FN3_sf"/>
</dbReference>
<evidence type="ECO:0000259" key="6">
    <source>
        <dbReference type="PROSITE" id="PS52035"/>
    </source>
</evidence>
<evidence type="ECO:0000256" key="1">
    <source>
        <dbReference type="ARBA" id="ARBA00022729"/>
    </source>
</evidence>
<dbReference type="InterPro" id="IPR026444">
    <property type="entry name" value="Secre_tail"/>
</dbReference>
<keyword evidence="8" id="KW-1185">Reference proteome</keyword>
<dbReference type="InterPro" id="IPR045474">
    <property type="entry name" value="GEVED"/>
</dbReference>
<dbReference type="InterPro" id="IPR008969">
    <property type="entry name" value="CarboxyPept-like_regulatory"/>
</dbReference>
<name>A0A7K1GHP7_9FLAO</name>
<dbReference type="Pfam" id="PF00246">
    <property type="entry name" value="Peptidase_M14"/>
    <property type="match status" value="1"/>
</dbReference>
<dbReference type="GO" id="GO:0008270">
    <property type="term" value="F:zinc ion binding"/>
    <property type="evidence" value="ECO:0007669"/>
    <property type="project" value="InterPro"/>
</dbReference>
<dbReference type="Pfam" id="PF18962">
    <property type="entry name" value="Por_Secre_tail"/>
    <property type="match status" value="1"/>
</dbReference>
<dbReference type="InterPro" id="IPR000834">
    <property type="entry name" value="Peptidase_M14"/>
</dbReference>
<dbReference type="PANTHER" id="PTHR11532">
    <property type="entry name" value="PROTEASE M14 CARBOXYPEPTIDASE"/>
    <property type="match status" value="1"/>
</dbReference>
<dbReference type="Proteomes" id="UP000447545">
    <property type="component" value="Unassembled WGS sequence"/>
</dbReference>
<feature type="active site" description="Proton donor/acceptor" evidence="3">
    <location>
        <position position="381"/>
    </location>
</feature>
<dbReference type="CDD" id="cd18173">
    <property type="entry name" value="M14_CP_bacteria"/>
    <property type="match status" value="1"/>
</dbReference>
<accession>A0A7K1GHP7</accession>
<dbReference type="PRINTS" id="PR00765">
    <property type="entry name" value="CRBOXYPTASEA"/>
</dbReference>
<keyword evidence="2" id="KW-0325">Glycoprotein</keyword>
<organism evidence="7 8">
    <name type="scientific">Winogradskyella ouciana</name>
    <dbReference type="NCBI Taxonomy" id="2608631"/>
    <lineage>
        <taxon>Bacteria</taxon>
        <taxon>Pseudomonadati</taxon>
        <taxon>Bacteroidota</taxon>
        <taxon>Flavobacteriia</taxon>
        <taxon>Flavobacteriales</taxon>
        <taxon>Flavobacteriaceae</taxon>
        <taxon>Winogradskyella</taxon>
    </lineage>
</organism>
<dbReference type="SUPFAM" id="SSF53187">
    <property type="entry name" value="Zn-dependent exopeptidases"/>
    <property type="match status" value="1"/>
</dbReference>
<dbReference type="Gene3D" id="2.60.40.10">
    <property type="entry name" value="Immunoglobulins"/>
    <property type="match status" value="1"/>
</dbReference>
<evidence type="ECO:0000256" key="4">
    <source>
        <dbReference type="SAM" id="SignalP"/>
    </source>
</evidence>
<dbReference type="RefSeq" id="WP_155089555.1">
    <property type="nucleotide sequence ID" value="NZ_WJYA01000006.1"/>
</dbReference>
<dbReference type="CDD" id="cd00063">
    <property type="entry name" value="FN3"/>
    <property type="match status" value="1"/>
</dbReference>
<dbReference type="GO" id="GO:0006518">
    <property type="term" value="P:peptide metabolic process"/>
    <property type="evidence" value="ECO:0007669"/>
    <property type="project" value="TreeGrafter"/>
</dbReference>
<dbReference type="SUPFAM" id="SSF49265">
    <property type="entry name" value="Fibronectin type III"/>
    <property type="match status" value="1"/>
</dbReference>
<dbReference type="PANTHER" id="PTHR11532:SF57">
    <property type="entry name" value="CARBOXYPEPTIDASE D, B"/>
    <property type="match status" value="1"/>
</dbReference>
<dbReference type="Pfam" id="PF00041">
    <property type="entry name" value="fn3"/>
    <property type="match status" value="1"/>
</dbReference>
<dbReference type="InterPro" id="IPR050753">
    <property type="entry name" value="Peptidase_M14_domain"/>
</dbReference>
<evidence type="ECO:0000259" key="5">
    <source>
        <dbReference type="PROSITE" id="PS50853"/>
    </source>
</evidence>
<dbReference type="PROSITE" id="PS50853">
    <property type="entry name" value="FN3"/>
    <property type="match status" value="1"/>
</dbReference>
<keyword evidence="1 4" id="KW-0732">Signal</keyword>
<feature type="domain" description="Peptidase M14" evidence="6">
    <location>
        <begin position="124"/>
        <end position="411"/>
    </location>
</feature>
<sequence length="836" mass="93358">MKKITLWLLACMLLSTAFSQELQKREVDNLLNTQGELTFNFKIETKEQLKSLSKTLTIVNFNSNTKEVKAWANQEQFENFLTMNISYKVFEEDNDINERLMSDDISVFSRAPKPGYTLEFPLTAYPTYADYASQMQNFETEHSDIVDFFSIGTTGQGDKEILFVKISDNISTDEAEPKLLYTSSMHGDEIAGYPMMLNLIDYIITAYKDNTHPDHTRIADLVNGSEIWINPNANPDGTYHLSTDNTSVANARRGNGNNVDLNRNYPDNLGGAHTDGEVYQAETLMFMQLAEDNHFVISANFHGGIELVNYPWDNTYDRHPDDSWFILTAGEYRDNAQNDGPAGYMDDENNGITHGADWYLVNGGRQDYMNHDHQCKEVTIELSNTKKPPANQLDDFWNYNREALLDYLTQGTYGFRGMVKDVNTGNPIEGATIKAVGHDDLGSWTVSDVDGDYYRPIYGGTYDLIFEAPCYQSVTLSSETISNYQTKILADVLMTPLTPTVPGSLNATNIVSSSATLSWSSATGSSYDLRYREVGSGTWEEVLDIDSDSYSLTGLNPETNYEYEVRSNCGTNSSAYSPTENFTTAVVSYCAAQGNNINDEYIGEVSLNGTANNSLGTTSSGYSNYRGSSIFSPIEIGSTGNTISVMKYWETTQYNEAVSVWIDYDQDGIFTNAEKILEAGAYINPQTVSNTFTVPNSAKTGDTVIRVIMKYYNNANEGTNQTDPCETFAYGEVEDYTVNLFDQTLGLENNNIKNIKIYPNPFSNTIDIIVPSNISDDNVLVTIYDVLGRTVYNQSAKSVNQTIKLSSLNHLKGGSYILKIQNLTKNQTLVKQLVKQ</sequence>
<dbReference type="SUPFAM" id="SSF49464">
    <property type="entry name" value="Carboxypeptidase regulatory domain-like"/>
    <property type="match status" value="1"/>
</dbReference>
<evidence type="ECO:0000313" key="8">
    <source>
        <dbReference type="Proteomes" id="UP000447545"/>
    </source>
</evidence>
<dbReference type="Pfam" id="PF20009">
    <property type="entry name" value="GEVED"/>
    <property type="match status" value="1"/>
</dbReference>
<dbReference type="EMBL" id="WJYA01000006">
    <property type="protein sequence ID" value="MTE27539.1"/>
    <property type="molecule type" value="Genomic_DNA"/>
</dbReference>
<dbReference type="GO" id="GO:0005615">
    <property type="term" value="C:extracellular space"/>
    <property type="evidence" value="ECO:0007669"/>
    <property type="project" value="TreeGrafter"/>
</dbReference>
<gene>
    <name evidence="7" type="ORF">F1003_11405</name>
</gene>
<dbReference type="GO" id="GO:0016485">
    <property type="term" value="P:protein processing"/>
    <property type="evidence" value="ECO:0007669"/>
    <property type="project" value="TreeGrafter"/>
</dbReference>
<dbReference type="PROSITE" id="PS52035">
    <property type="entry name" value="PEPTIDASE_M14"/>
    <property type="match status" value="1"/>
</dbReference>
<dbReference type="AlphaFoldDB" id="A0A7K1GHP7"/>
<dbReference type="Gene3D" id="3.40.630.10">
    <property type="entry name" value="Zn peptidases"/>
    <property type="match status" value="1"/>
</dbReference>
<dbReference type="SMART" id="SM00060">
    <property type="entry name" value="FN3"/>
    <property type="match status" value="1"/>
</dbReference>
<feature type="domain" description="Fibronectin type-III" evidence="5">
    <location>
        <begin position="501"/>
        <end position="587"/>
    </location>
</feature>
<feature type="chain" id="PRO_5029893280" evidence="4">
    <location>
        <begin position="20"/>
        <end position="836"/>
    </location>
</feature>
<comment type="caution">
    <text evidence="7">The sequence shown here is derived from an EMBL/GenBank/DDBJ whole genome shotgun (WGS) entry which is preliminary data.</text>
</comment>